<reference evidence="3" key="1">
    <citation type="journal article" date="2019" name="Int. J. Syst. Evol. Microbiol.">
        <title>The Global Catalogue of Microorganisms (GCM) 10K type strain sequencing project: providing services to taxonomists for standard genome sequencing and annotation.</title>
        <authorList>
            <consortium name="The Broad Institute Genomics Platform"/>
            <consortium name="The Broad Institute Genome Sequencing Center for Infectious Disease"/>
            <person name="Wu L."/>
            <person name="Ma J."/>
        </authorList>
    </citation>
    <scope>NUCLEOTIDE SEQUENCE [LARGE SCALE GENOMIC DNA]</scope>
    <source>
        <strain evidence="3">JCM 6242</strain>
    </source>
</reference>
<proteinExistence type="predicted"/>
<dbReference type="EMBL" id="BAAAVI010000018">
    <property type="protein sequence ID" value="GAA2869505.1"/>
    <property type="molecule type" value="Genomic_DNA"/>
</dbReference>
<evidence type="ECO:0000256" key="1">
    <source>
        <dbReference type="SAM" id="MobiDB-lite"/>
    </source>
</evidence>
<keyword evidence="3" id="KW-1185">Reference proteome</keyword>
<dbReference type="Proteomes" id="UP001500831">
    <property type="component" value="Unassembled WGS sequence"/>
</dbReference>
<sequence>MRQALPRQVRVIRDGAEAAPPPAAGAPAGGQATAPKISRLPAFWPVTAFGAFACR</sequence>
<feature type="region of interest" description="Disordered" evidence="1">
    <location>
        <begin position="1"/>
        <end position="33"/>
    </location>
</feature>
<gene>
    <name evidence="2" type="ORF">GCM10010517_29520</name>
</gene>
<evidence type="ECO:0000313" key="3">
    <source>
        <dbReference type="Proteomes" id="UP001500831"/>
    </source>
</evidence>
<evidence type="ECO:0000313" key="2">
    <source>
        <dbReference type="EMBL" id="GAA2869505.1"/>
    </source>
</evidence>
<protein>
    <submittedName>
        <fullName evidence="2">Uncharacterized protein</fullName>
    </submittedName>
</protein>
<accession>A0ABP6IF81</accession>
<organism evidence="2 3">
    <name type="scientific">Streptosporangium fragile</name>
    <dbReference type="NCBI Taxonomy" id="46186"/>
    <lineage>
        <taxon>Bacteria</taxon>
        <taxon>Bacillati</taxon>
        <taxon>Actinomycetota</taxon>
        <taxon>Actinomycetes</taxon>
        <taxon>Streptosporangiales</taxon>
        <taxon>Streptosporangiaceae</taxon>
        <taxon>Streptosporangium</taxon>
    </lineage>
</organism>
<comment type="caution">
    <text evidence="2">The sequence shown here is derived from an EMBL/GenBank/DDBJ whole genome shotgun (WGS) entry which is preliminary data.</text>
</comment>
<name>A0ABP6IF81_9ACTN</name>